<dbReference type="InterPro" id="IPR029787">
    <property type="entry name" value="Nucleotide_cyclase"/>
</dbReference>
<keyword evidence="1" id="KW-1133">Transmembrane helix</keyword>
<dbReference type="FunFam" id="3.30.70.270:FF:000001">
    <property type="entry name" value="Diguanylate cyclase domain protein"/>
    <property type="match status" value="1"/>
</dbReference>
<dbReference type="PANTHER" id="PTHR45138">
    <property type="entry name" value="REGULATORY COMPONENTS OF SENSORY TRANSDUCTION SYSTEM"/>
    <property type="match status" value="1"/>
</dbReference>
<feature type="transmembrane region" description="Helical" evidence="1">
    <location>
        <begin position="123"/>
        <end position="140"/>
    </location>
</feature>
<sequence length="395" mass="44541">MSRPDDRYKLSSWRGEFLNFATESAFRKHSEPSMARHLRKALKVWAVLVLLFGVLDLMALGWSEPFFHMMAGRAISALLILGLAWRLKSRPELASEGYAVTAVEVIGFVFFFLIYFVRPDITSWNVGVTLIVIVSLYVFIPNRVVLSNIVALFGIVGTTYCLALKGAAPTLLVGLFFVLSLPTIVGYIAGLRLQLVQREQFMLLSEMKEVNQTLEQEILRREKLEIELKHQATTDPLTGLFNRRQYEIFFEKERDRSVRHGGKLSLCVLDLDHFKQINDLHGHDLGDQALKHVARLFSNTLRQADIIGRFGGEEFIILLPETDLEQAVVVVDRLRQCLEESPLLAGGLIVKITATFGLTEVGEGDELIEDVIRRADKALYDGKLAGRNRVVTANL</sequence>
<dbReference type="EMBL" id="LAZR01000006">
    <property type="protein sequence ID" value="KKO09656.1"/>
    <property type="molecule type" value="Genomic_DNA"/>
</dbReference>
<keyword evidence="1" id="KW-0472">Membrane</keyword>
<feature type="transmembrane region" description="Helical" evidence="1">
    <location>
        <begin position="66"/>
        <end position="85"/>
    </location>
</feature>
<feature type="transmembrane region" description="Helical" evidence="1">
    <location>
        <begin position="171"/>
        <end position="193"/>
    </location>
</feature>
<organism evidence="3">
    <name type="scientific">marine sediment metagenome</name>
    <dbReference type="NCBI Taxonomy" id="412755"/>
    <lineage>
        <taxon>unclassified sequences</taxon>
        <taxon>metagenomes</taxon>
        <taxon>ecological metagenomes</taxon>
    </lineage>
</organism>
<accession>A0A0F9VX79</accession>
<dbReference type="Pfam" id="PF00990">
    <property type="entry name" value="GGDEF"/>
    <property type="match status" value="1"/>
</dbReference>
<name>A0A0F9VX79_9ZZZZ</name>
<dbReference type="SUPFAM" id="SSF55073">
    <property type="entry name" value="Nucleotide cyclase"/>
    <property type="match status" value="1"/>
</dbReference>
<evidence type="ECO:0000259" key="2">
    <source>
        <dbReference type="PROSITE" id="PS50887"/>
    </source>
</evidence>
<dbReference type="CDD" id="cd01949">
    <property type="entry name" value="GGDEF"/>
    <property type="match status" value="1"/>
</dbReference>
<protein>
    <recommendedName>
        <fullName evidence="2">GGDEF domain-containing protein</fullName>
    </recommendedName>
</protein>
<feature type="transmembrane region" description="Helical" evidence="1">
    <location>
        <begin position="42"/>
        <end position="60"/>
    </location>
</feature>
<dbReference type="NCBIfam" id="TIGR00254">
    <property type="entry name" value="GGDEF"/>
    <property type="match status" value="1"/>
</dbReference>
<dbReference type="GO" id="GO:0052621">
    <property type="term" value="F:diguanylate cyclase activity"/>
    <property type="evidence" value="ECO:0007669"/>
    <property type="project" value="TreeGrafter"/>
</dbReference>
<keyword evidence="1" id="KW-0812">Transmembrane</keyword>
<feature type="transmembrane region" description="Helical" evidence="1">
    <location>
        <begin position="97"/>
        <end position="117"/>
    </location>
</feature>
<dbReference type="InterPro" id="IPR050469">
    <property type="entry name" value="Diguanylate_Cyclase"/>
</dbReference>
<feature type="transmembrane region" description="Helical" evidence="1">
    <location>
        <begin position="145"/>
        <end position="165"/>
    </location>
</feature>
<gene>
    <name evidence="3" type="ORF">LCGC14_0031500</name>
</gene>
<comment type="caution">
    <text evidence="3">The sequence shown here is derived from an EMBL/GenBank/DDBJ whole genome shotgun (WGS) entry which is preliminary data.</text>
</comment>
<feature type="domain" description="GGDEF" evidence="2">
    <location>
        <begin position="262"/>
        <end position="395"/>
    </location>
</feature>
<dbReference type="SMART" id="SM00267">
    <property type="entry name" value="GGDEF"/>
    <property type="match status" value="1"/>
</dbReference>
<dbReference type="AlphaFoldDB" id="A0A0F9VX79"/>
<dbReference type="PANTHER" id="PTHR45138:SF9">
    <property type="entry name" value="DIGUANYLATE CYCLASE DGCM-RELATED"/>
    <property type="match status" value="1"/>
</dbReference>
<dbReference type="InterPro" id="IPR043128">
    <property type="entry name" value="Rev_trsase/Diguanyl_cyclase"/>
</dbReference>
<evidence type="ECO:0000256" key="1">
    <source>
        <dbReference type="SAM" id="Phobius"/>
    </source>
</evidence>
<evidence type="ECO:0000313" key="3">
    <source>
        <dbReference type="EMBL" id="KKO09656.1"/>
    </source>
</evidence>
<proteinExistence type="predicted"/>
<dbReference type="InterPro" id="IPR000160">
    <property type="entry name" value="GGDEF_dom"/>
</dbReference>
<reference evidence="3" key="1">
    <citation type="journal article" date="2015" name="Nature">
        <title>Complex archaea that bridge the gap between prokaryotes and eukaryotes.</title>
        <authorList>
            <person name="Spang A."/>
            <person name="Saw J.H."/>
            <person name="Jorgensen S.L."/>
            <person name="Zaremba-Niedzwiedzka K."/>
            <person name="Martijn J."/>
            <person name="Lind A.E."/>
            <person name="van Eijk R."/>
            <person name="Schleper C."/>
            <person name="Guy L."/>
            <person name="Ettema T.J."/>
        </authorList>
    </citation>
    <scope>NUCLEOTIDE SEQUENCE</scope>
</reference>
<dbReference type="PROSITE" id="PS50887">
    <property type="entry name" value="GGDEF"/>
    <property type="match status" value="1"/>
</dbReference>
<dbReference type="Gene3D" id="3.30.70.270">
    <property type="match status" value="1"/>
</dbReference>